<dbReference type="SUPFAM" id="SSF51316">
    <property type="entry name" value="Mss4-like"/>
    <property type="match status" value="1"/>
</dbReference>
<evidence type="ECO:0000256" key="3">
    <source>
        <dbReference type="ARBA" id="ARBA00022833"/>
    </source>
</evidence>
<dbReference type="InterPro" id="IPR006913">
    <property type="entry name" value="CENP-V/GFA"/>
</dbReference>
<keyword evidence="7" id="KW-1185">Reference proteome</keyword>
<feature type="domain" description="CENP-V/GFA" evidence="5">
    <location>
        <begin position="2"/>
        <end position="114"/>
    </location>
</feature>
<comment type="caution">
    <text evidence="6">The sequence shown here is derived from an EMBL/GenBank/DDBJ whole genome shotgun (WGS) entry which is preliminary data.</text>
</comment>
<dbReference type="PANTHER" id="PTHR33337:SF30">
    <property type="entry name" value="DUF636 DOMAIN PROTEIN (AFU_ORTHOLOGUE AFUA_1G03180)"/>
    <property type="match status" value="1"/>
</dbReference>
<dbReference type="Proteomes" id="UP000256328">
    <property type="component" value="Unassembled WGS sequence"/>
</dbReference>
<evidence type="ECO:0000313" key="7">
    <source>
        <dbReference type="Proteomes" id="UP000256328"/>
    </source>
</evidence>
<name>A0A3D8SGD6_9HELO</name>
<evidence type="ECO:0000256" key="4">
    <source>
        <dbReference type="ARBA" id="ARBA00023239"/>
    </source>
</evidence>
<dbReference type="PROSITE" id="PS51891">
    <property type="entry name" value="CENP_V_GFA"/>
    <property type="match status" value="1"/>
</dbReference>
<protein>
    <recommendedName>
        <fullName evidence="5">CENP-V/GFA domain-containing protein</fullName>
    </recommendedName>
</protein>
<dbReference type="InterPro" id="IPR011057">
    <property type="entry name" value="Mss4-like_sf"/>
</dbReference>
<evidence type="ECO:0000256" key="2">
    <source>
        <dbReference type="ARBA" id="ARBA00022723"/>
    </source>
</evidence>
<dbReference type="Pfam" id="PF04828">
    <property type="entry name" value="GFA"/>
    <property type="match status" value="1"/>
</dbReference>
<reference evidence="6 7" key="1">
    <citation type="journal article" date="2018" name="IMA Fungus">
        <title>IMA Genome-F 9: Draft genome sequence of Annulohypoxylon stygium, Aspergillus mulundensis, Berkeleyomyces basicola (syn. Thielaviopsis basicola), Ceratocystis smalleyi, two Cercospora beticola strains, Coleophoma cylindrospora, Fusarium fracticaudum, Phialophora cf. hyalina, and Morchella septimelata.</title>
        <authorList>
            <person name="Wingfield B.D."/>
            <person name="Bills G.F."/>
            <person name="Dong Y."/>
            <person name="Huang W."/>
            <person name="Nel W.J."/>
            <person name="Swalarsk-Parry B.S."/>
            <person name="Vaghefi N."/>
            <person name="Wilken P.M."/>
            <person name="An Z."/>
            <person name="de Beer Z.W."/>
            <person name="De Vos L."/>
            <person name="Chen L."/>
            <person name="Duong T.A."/>
            <person name="Gao Y."/>
            <person name="Hammerbacher A."/>
            <person name="Kikkert J.R."/>
            <person name="Li Y."/>
            <person name="Li H."/>
            <person name="Li K."/>
            <person name="Li Q."/>
            <person name="Liu X."/>
            <person name="Ma X."/>
            <person name="Naidoo K."/>
            <person name="Pethybridge S.J."/>
            <person name="Sun J."/>
            <person name="Steenkamp E.T."/>
            <person name="van der Nest M.A."/>
            <person name="van Wyk S."/>
            <person name="Wingfield M.J."/>
            <person name="Xiong C."/>
            <person name="Yue Q."/>
            <person name="Zhang X."/>
        </authorList>
    </citation>
    <scope>NUCLEOTIDE SEQUENCE [LARGE SCALE GENOMIC DNA]</scope>
    <source>
        <strain evidence="6 7">BP5796</strain>
    </source>
</reference>
<evidence type="ECO:0000259" key="5">
    <source>
        <dbReference type="PROSITE" id="PS51891"/>
    </source>
</evidence>
<sequence>MPTGSCLCGKIKIAYTGDPAFTAICYCHDDRKINNFAVFQVPKANFSVTHGEPKIYTKKSDHGNDINNHFCPECGVTLFRTGGEPKMKDNVGLRAGVLDDQSILDKPLGIEVYVERRPPWIKQIDGAIQLNGMYQLVSFWSLWGVLTGRLKLLLSSLVPFRTSGMKKDV</sequence>
<evidence type="ECO:0000313" key="6">
    <source>
        <dbReference type="EMBL" id="RDW85366.1"/>
    </source>
</evidence>
<evidence type="ECO:0000256" key="1">
    <source>
        <dbReference type="ARBA" id="ARBA00005495"/>
    </source>
</evidence>
<keyword evidence="2" id="KW-0479">Metal-binding</keyword>
<comment type="similarity">
    <text evidence="1">Belongs to the Gfa family.</text>
</comment>
<keyword evidence="4" id="KW-0456">Lyase</keyword>
<dbReference type="GO" id="GO:0046872">
    <property type="term" value="F:metal ion binding"/>
    <property type="evidence" value="ECO:0007669"/>
    <property type="project" value="UniProtKB-KW"/>
</dbReference>
<accession>A0A3D8SGD6</accession>
<dbReference type="Gene3D" id="3.90.1590.10">
    <property type="entry name" value="glutathione-dependent formaldehyde- activating enzyme (gfa)"/>
    <property type="match status" value="1"/>
</dbReference>
<dbReference type="PANTHER" id="PTHR33337">
    <property type="entry name" value="GFA DOMAIN-CONTAINING PROTEIN"/>
    <property type="match status" value="1"/>
</dbReference>
<dbReference type="OrthoDB" id="9985472at2759"/>
<dbReference type="AlphaFoldDB" id="A0A3D8SGD6"/>
<proteinExistence type="inferred from homology"/>
<keyword evidence="3" id="KW-0862">Zinc</keyword>
<dbReference type="GO" id="GO:0016846">
    <property type="term" value="F:carbon-sulfur lyase activity"/>
    <property type="evidence" value="ECO:0007669"/>
    <property type="project" value="InterPro"/>
</dbReference>
<dbReference type="EMBL" id="PDLN01000005">
    <property type="protein sequence ID" value="RDW85366.1"/>
    <property type="molecule type" value="Genomic_DNA"/>
</dbReference>
<organism evidence="6 7">
    <name type="scientific">Coleophoma crateriformis</name>
    <dbReference type="NCBI Taxonomy" id="565419"/>
    <lineage>
        <taxon>Eukaryota</taxon>
        <taxon>Fungi</taxon>
        <taxon>Dikarya</taxon>
        <taxon>Ascomycota</taxon>
        <taxon>Pezizomycotina</taxon>
        <taxon>Leotiomycetes</taxon>
        <taxon>Helotiales</taxon>
        <taxon>Dermateaceae</taxon>
        <taxon>Coleophoma</taxon>
    </lineage>
</organism>
<gene>
    <name evidence="6" type="ORF">BP5796_03691</name>
</gene>